<gene>
    <name evidence="2" type="ORF">K7432_011100</name>
</gene>
<dbReference type="Proteomes" id="UP001479436">
    <property type="component" value="Unassembled WGS sequence"/>
</dbReference>
<evidence type="ECO:0000313" key="3">
    <source>
        <dbReference type="Proteomes" id="UP001479436"/>
    </source>
</evidence>
<accession>A0ABR2VUJ7</accession>
<feature type="non-terminal residue" evidence="2">
    <location>
        <position position="645"/>
    </location>
</feature>
<dbReference type="SUPFAM" id="SSF48452">
    <property type="entry name" value="TPR-like"/>
    <property type="match status" value="1"/>
</dbReference>
<feature type="compositionally biased region" description="Polar residues" evidence="1">
    <location>
        <begin position="18"/>
        <end position="31"/>
    </location>
</feature>
<sequence length="645" mass="72874">MLIQQNNFADFLTNDRYQSHSSNQKNSLNHTGNGGFASVNGVNQRKSAVPRNSVDQNNLIFPFSGSTSTADVPKFGQGSHGQLFHRTGSDANLTQNHFFPQPSNNMYMDTNSDRNLVNTSGSHLNPSSNSGNSAGTSLTTDNQSAWSYSMKNQQQYRNGFNVSQQTWKDRKDPYSSKPTSTLVDFECISPPPPPKKLFFGSDPEGYYSTQSRYVENSNTFSKNPPDHQLFRRNLNIRDFSTRENEQAPNTGLSYEKYTPGPSFANQFQTQMLPSYSSSHRQDDYGHFMATAANLIDPWVNTSMLFTAPHANLLNDTQSRQSGVLRGGHQPSFQHMMLPPPSPTILLYYQQDPAHFNFNGNHQLAYQPNSNFYHPHEQITGRPYNSNYAAEDPRFGYPRQISIQSHQHHSSNGLHGTEYSNSRNQFNSNHLNEKAQSENHNGVQLNSNGLNEPNQILYLRSNHPQLVSSYDMTNAPVNGNHFTPNHYNRSHYEQPSNSLSCTRSHFSGTLNTQHSYHHGLTNNHVQQLVPGTSITLTDARSDKVRDQILTHAHSLYSSTPQDSNLLPILHCLHELHPKHLPTLLLLACVYFSREDTAKSLYYNSKILEIDPNYVEAMSNIGTTLRSTGRCSEAENWWWRAISLRPG</sequence>
<feature type="region of interest" description="Disordered" evidence="1">
    <location>
        <begin position="18"/>
        <end position="41"/>
    </location>
</feature>
<feature type="region of interest" description="Disordered" evidence="1">
    <location>
        <begin position="109"/>
        <end position="140"/>
    </location>
</feature>
<keyword evidence="3" id="KW-1185">Reference proteome</keyword>
<dbReference type="PANTHER" id="PTHR44998:SF1">
    <property type="entry name" value="UDP-N-ACETYLGLUCOSAMINE--PEPTIDE N-ACETYLGLUCOSAMINYLTRANSFERASE 110 KDA SUBUNIT"/>
    <property type="match status" value="1"/>
</dbReference>
<name>A0ABR2VUJ7_9FUNG</name>
<dbReference type="InterPro" id="IPR011990">
    <property type="entry name" value="TPR-like_helical_dom_sf"/>
</dbReference>
<proteinExistence type="predicted"/>
<dbReference type="EMBL" id="JASJQH010007700">
    <property type="protein sequence ID" value="KAK9702729.1"/>
    <property type="molecule type" value="Genomic_DNA"/>
</dbReference>
<organism evidence="2 3">
    <name type="scientific">Basidiobolus ranarum</name>
    <dbReference type="NCBI Taxonomy" id="34480"/>
    <lineage>
        <taxon>Eukaryota</taxon>
        <taxon>Fungi</taxon>
        <taxon>Fungi incertae sedis</taxon>
        <taxon>Zoopagomycota</taxon>
        <taxon>Entomophthoromycotina</taxon>
        <taxon>Basidiobolomycetes</taxon>
        <taxon>Basidiobolales</taxon>
        <taxon>Basidiobolaceae</taxon>
        <taxon>Basidiobolus</taxon>
    </lineage>
</organism>
<reference evidence="2 3" key="1">
    <citation type="submission" date="2023-04" db="EMBL/GenBank/DDBJ databases">
        <title>Genome of Basidiobolus ranarum AG-B5.</title>
        <authorList>
            <person name="Stajich J.E."/>
            <person name="Carter-House D."/>
            <person name="Gryganskyi A."/>
        </authorList>
    </citation>
    <scope>NUCLEOTIDE SEQUENCE [LARGE SCALE GENOMIC DNA]</scope>
    <source>
        <strain evidence="2 3">AG-B5</strain>
    </source>
</reference>
<dbReference type="PANTHER" id="PTHR44998">
    <property type="match status" value="1"/>
</dbReference>
<feature type="region of interest" description="Disordered" evidence="1">
    <location>
        <begin position="403"/>
        <end position="425"/>
    </location>
</feature>
<comment type="caution">
    <text evidence="2">The sequence shown here is derived from an EMBL/GenBank/DDBJ whole genome shotgun (WGS) entry which is preliminary data.</text>
</comment>
<dbReference type="Gene3D" id="1.25.40.10">
    <property type="entry name" value="Tetratricopeptide repeat domain"/>
    <property type="match status" value="1"/>
</dbReference>
<feature type="compositionally biased region" description="Polar residues" evidence="1">
    <location>
        <begin position="411"/>
        <end position="425"/>
    </location>
</feature>
<protein>
    <submittedName>
        <fullName evidence="2">Uncharacterized protein</fullName>
    </submittedName>
</protein>
<evidence type="ECO:0000256" key="1">
    <source>
        <dbReference type="SAM" id="MobiDB-lite"/>
    </source>
</evidence>
<evidence type="ECO:0000313" key="2">
    <source>
        <dbReference type="EMBL" id="KAK9702729.1"/>
    </source>
</evidence>